<dbReference type="PATRIC" id="fig|1095749.3.peg.1777"/>
<dbReference type="GO" id="GO:0005737">
    <property type="term" value="C:cytoplasm"/>
    <property type="evidence" value="ECO:0007669"/>
    <property type="project" value="UniProtKB-SubCell"/>
</dbReference>
<evidence type="ECO:0000256" key="2">
    <source>
        <dbReference type="ARBA" id="ARBA00022490"/>
    </source>
</evidence>
<dbReference type="eggNOG" id="COG3283">
    <property type="taxonomic scope" value="Bacteria"/>
</dbReference>
<name>I3D7L3_9PAST</name>
<dbReference type="PANTHER" id="PTHR32071:SF3">
    <property type="entry name" value="HTH-TYPE TRANSCRIPTIONAL REGULATORY PROTEIN TYRR"/>
    <property type="match status" value="1"/>
</dbReference>
<dbReference type="InterPro" id="IPR003593">
    <property type="entry name" value="AAA+_ATPase"/>
</dbReference>
<keyword evidence="9" id="KW-0804">Transcription</keyword>
<dbReference type="InterPro" id="IPR025662">
    <property type="entry name" value="Sigma_54_int_dom_ATP-bd_1"/>
</dbReference>
<evidence type="ECO:0000313" key="12">
    <source>
        <dbReference type="EMBL" id="EIJ67706.1"/>
    </source>
</evidence>
<accession>I3D7L3</accession>
<dbReference type="PROSITE" id="PS00675">
    <property type="entry name" value="SIGMA54_INTERACT_1"/>
    <property type="match status" value="1"/>
</dbReference>
<dbReference type="InterPro" id="IPR025944">
    <property type="entry name" value="Sigma_54_int_dom_CS"/>
</dbReference>
<dbReference type="FunFam" id="3.40.50.300:FF:000006">
    <property type="entry name" value="DNA-binding transcriptional regulator NtrC"/>
    <property type="match status" value="1"/>
</dbReference>
<dbReference type="Gene3D" id="3.40.50.300">
    <property type="entry name" value="P-loop containing nucleotide triphosphate hydrolases"/>
    <property type="match status" value="1"/>
</dbReference>
<dbReference type="SMART" id="SM00382">
    <property type="entry name" value="AAA"/>
    <property type="match status" value="1"/>
</dbReference>
<keyword evidence="8" id="KW-0238">DNA-binding</keyword>
<dbReference type="PROSITE" id="PS00688">
    <property type="entry name" value="SIGMA54_INTERACT_3"/>
    <property type="match status" value="1"/>
</dbReference>
<comment type="subcellular location">
    <subcellularLocation>
        <location evidence="1">Cytoplasm</location>
    </subcellularLocation>
</comment>
<evidence type="ECO:0000256" key="1">
    <source>
        <dbReference type="ARBA" id="ARBA00004496"/>
    </source>
</evidence>
<evidence type="ECO:0000256" key="10">
    <source>
        <dbReference type="ARBA" id="ARBA00029500"/>
    </source>
</evidence>
<keyword evidence="5" id="KW-0058">Aromatic hydrocarbons catabolism</keyword>
<comment type="caution">
    <text evidence="12">The sequence shown here is derived from an EMBL/GenBank/DDBJ whole genome shotgun (WGS) entry which is preliminary data.</text>
</comment>
<dbReference type="AlphaFoldDB" id="I3D7L3"/>
<dbReference type="Pfam" id="PF25601">
    <property type="entry name" value="AAA_lid_14"/>
    <property type="match status" value="1"/>
</dbReference>
<evidence type="ECO:0000256" key="7">
    <source>
        <dbReference type="ARBA" id="ARBA00023015"/>
    </source>
</evidence>
<dbReference type="NCBIfam" id="TIGR04381">
    <property type="entry name" value="HTH_TypR"/>
    <property type="match status" value="1"/>
</dbReference>
<dbReference type="Pfam" id="PF00158">
    <property type="entry name" value="Sigma54_activat"/>
    <property type="match status" value="1"/>
</dbReference>
<keyword evidence="2" id="KW-0963">Cytoplasm</keyword>
<dbReference type="SUPFAM" id="SSF46689">
    <property type="entry name" value="Homeodomain-like"/>
    <property type="match status" value="1"/>
</dbReference>
<dbReference type="CDD" id="cd00009">
    <property type="entry name" value="AAA"/>
    <property type="match status" value="1"/>
</dbReference>
<dbReference type="GO" id="GO:0006355">
    <property type="term" value="P:regulation of DNA-templated transcription"/>
    <property type="evidence" value="ECO:0007669"/>
    <property type="project" value="InterPro"/>
</dbReference>
<evidence type="ECO:0000256" key="4">
    <source>
        <dbReference type="ARBA" id="ARBA00022741"/>
    </source>
</evidence>
<organism evidence="12 13">
    <name type="scientific">Pasteurella bettyae CCUG 2042</name>
    <dbReference type="NCBI Taxonomy" id="1095749"/>
    <lineage>
        <taxon>Bacteria</taxon>
        <taxon>Pseudomonadati</taxon>
        <taxon>Pseudomonadota</taxon>
        <taxon>Gammaproteobacteria</taxon>
        <taxon>Pasteurellales</taxon>
        <taxon>Pasteurellaceae</taxon>
        <taxon>Pasteurella</taxon>
    </lineage>
</organism>
<evidence type="ECO:0000313" key="13">
    <source>
        <dbReference type="Proteomes" id="UP000006457"/>
    </source>
</evidence>
<sequence length="324" mass="36744">MPAINTSSHFTVNQYESFTDVVAVSLKMRKLLEKAQKFALLDAPLLIEGETGTGKELIAKACHHFSLRNTQKFIAVNCAGLPNSDAESEMFGRVDHGKTYTGFFEYANGGTVLLDNIAELPLSLQAKLLRFLNDGTFRRVGEEAERYANVRVICTSQISLQHYVDKGKIRSDLFHRLNVLTLQIPALRDRIEDIPQLTSCFIDLISRQLEIQKPTFDQAFIQYLKAYQWPGNVRELYNALYRACSLVENNQLSIDGLNLAESETTPLTLEQFYNKSLEEIMNNFEASVLRKFYEQYPSTRKLATRLGVSHTAIANKLKQYGIGK</sequence>
<feature type="domain" description="Sigma-54 factor interaction" evidence="11">
    <location>
        <begin position="21"/>
        <end position="245"/>
    </location>
</feature>
<dbReference type="Proteomes" id="UP000006457">
    <property type="component" value="Unassembled WGS sequence"/>
</dbReference>
<evidence type="ECO:0000259" key="11">
    <source>
        <dbReference type="PROSITE" id="PS50045"/>
    </source>
</evidence>
<dbReference type="InterPro" id="IPR030828">
    <property type="entry name" value="HTH_TyrR"/>
</dbReference>
<dbReference type="InterPro" id="IPR009057">
    <property type="entry name" value="Homeodomain-like_sf"/>
</dbReference>
<dbReference type="InterPro" id="IPR027417">
    <property type="entry name" value="P-loop_NTPase"/>
</dbReference>
<evidence type="ECO:0000256" key="6">
    <source>
        <dbReference type="ARBA" id="ARBA00022840"/>
    </source>
</evidence>
<dbReference type="SUPFAM" id="SSF52540">
    <property type="entry name" value="P-loop containing nucleoside triphosphate hydrolases"/>
    <property type="match status" value="1"/>
</dbReference>
<dbReference type="InterPro" id="IPR002078">
    <property type="entry name" value="Sigma_54_int"/>
</dbReference>
<keyword evidence="4" id="KW-0547">Nucleotide-binding</keyword>
<gene>
    <name evidence="12" type="ORF">HMPREF1052_0476</name>
</gene>
<proteinExistence type="predicted"/>
<evidence type="ECO:0000256" key="5">
    <source>
        <dbReference type="ARBA" id="ARBA00022797"/>
    </source>
</evidence>
<dbReference type="Gene3D" id="1.10.8.60">
    <property type="match status" value="1"/>
</dbReference>
<dbReference type="GO" id="GO:0003677">
    <property type="term" value="F:DNA binding"/>
    <property type="evidence" value="ECO:0007669"/>
    <property type="project" value="UniProtKB-KW"/>
</dbReference>
<dbReference type="PROSITE" id="PS50045">
    <property type="entry name" value="SIGMA54_INTERACT_4"/>
    <property type="match status" value="1"/>
</dbReference>
<dbReference type="GO" id="GO:0005524">
    <property type="term" value="F:ATP binding"/>
    <property type="evidence" value="ECO:0007669"/>
    <property type="project" value="UniProtKB-KW"/>
</dbReference>
<dbReference type="Pfam" id="PF18024">
    <property type="entry name" value="HTH_50"/>
    <property type="match status" value="1"/>
</dbReference>
<protein>
    <recommendedName>
        <fullName evidence="10">HTH-type transcriptional regulatory protein TyrR</fullName>
    </recommendedName>
</protein>
<dbReference type="EMBL" id="AJSX01000041">
    <property type="protein sequence ID" value="EIJ67706.1"/>
    <property type="molecule type" value="Genomic_DNA"/>
</dbReference>
<reference evidence="12 13" key="1">
    <citation type="submission" date="2012-03" db="EMBL/GenBank/DDBJ databases">
        <authorList>
            <person name="Harkins D.M."/>
            <person name="Madupu R."/>
            <person name="Durkin A.S."/>
            <person name="Torralba M."/>
            <person name="Methe B."/>
            <person name="Sutton G.G."/>
            <person name="Nelson K.E."/>
        </authorList>
    </citation>
    <scope>NUCLEOTIDE SEQUENCE [LARGE SCALE GENOMIC DNA]</scope>
    <source>
        <strain evidence="12 13">CCUG 2042</strain>
    </source>
</reference>
<dbReference type="RefSeq" id="WP_005761437.1">
    <property type="nucleotide sequence ID" value="NZ_AJSX01000041.1"/>
</dbReference>
<dbReference type="OrthoDB" id="9804019at2"/>
<keyword evidence="6" id="KW-0067">ATP-binding</keyword>
<evidence type="ECO:0000256" key="9">
    <source>
        <dbReference type="ARBA" id="ARBA00023163"/>
    </source>
</evidence>
<keyword evidence="3" id="KW-0678">Repressor</keyword>
<evidence type="ECO:0000256" key="8">
    <source>
        <dbReference type="ARBA" id="ARBA00023125"/>
    </source>
</evidence>
<dbReference type="Gene3D" id="1.10.10.60">
    <property type="entry name" value="Homeodomain-like"/>
    <property type="match status" value="1"/>
</dbReference>
<dbReference type="PANTHER" id="PTHR32071">
    <property type="entry name" value="TRANSCRIPTIONAL REGULATORY PROTEIN"/>
    <property type="match status" value="1"/>
</dbReference>
<keyword evidence="13" id="KW-1185">Reference proteome</keyword>
<keyword evidence="7" id="KW-0805">Transcription regulation</keyword>
<evidence type="ECO:0000256" key="3">
    <source>
        <dbReference type="ARBA" id="ARBA00022491"/>
    </source>
</evidence>
<dbReference type="InterPro" id="IPR058031">
    <property type="entry name" value="AAA_lid_NorR"/>
</dbReference>